<name>A0A238WTN0_9PSEU</name>
<proteinExistence type="predicted"/>
<organism evidence="1 2">
    <name type="scientific">Haloechinothrix alba</name>
    <dbReference type="NCBI Taxonomy" id="664784"/>
    <lineage>
        <taxon>Bacteria</taxon>
        <taxon>Bacillati</taxon>
        <taxon>Actinomycetota</taxon>
        <taxon>Actinomycetes</taxon>
        <taxon>Pseudonocardiales</taxon>
        <taxon>Pseudonocardiaceae</taxon>
        <taxon>Haloechinothrix</taxon>
    </lineage>
</organism>
<evidence type="ECO:0000313" key="2">
    <source>
        <dbReference type="Proteomes" id="UP000198348"/>
    </source>
</evidence>
<protein>
    <submittedName>
        <fullName evidence="1">Uncharacterized protein</fullName>
    </submittedName>
</protein>
<sequence length="111" mass="12159">MSHPTHPTTCPSFCFTGESEHDYDNIADTWAHTRHVGTVETTHNDLGGYDIGNGLTVSIARHEPRPIEIAVCVEDHAECCILTPRQALELAQLFVTATRMALEQAEAGENS</sequence>
<dbReference type="RefSeq" id="WP_089300997.1">
    <property type="nucleotide sequence ID" value="NZ_FZNW01000007.1"/>
</dbReference>
<dbReference type="Proteomes" id="UP000198348">
    <property type="component" value="Unassembled WGS sequence"/>
</dbReference>
<reference evidence="1 2" key="1">
    <citation type="submission" date="2017-06" db="EMBL/GenBank/DDBJ databases">
        <authorList>
            <person name="Kim H.J."/>
            <person name="Triplett B.A."/>
        </authorList>
    </citation>
    <scope>NUCLEOTIDE SEQUENCE [LARGE SCALE GENOMIC DNA]</scope>
    <source>
        <strain evidence="1 2">DSM 45207</strain>
    </source>
</reference>
<gene>
    <name evidence="1" type="ORF">SAMN06265360_107181</name>
</gene>
<accession>A0A238WTN0</accession>
<keyword evidence="2" id="KW-1185">Reference proteome</keyword>
<evidence type="ECO:0000313" key="1">
    <source>
        <dbReference type="EMBL" id="SNR49604.1"/>
    </source>
</evidence>
<dbReference type="EMBL" id="FZNW01000007">
    <property type="protein sequence ID" value="SNR49604.1"/>
    <property type="molecule type" value="Genomic_DNA"/>
</dbReference>
<dbReference type="AlphaFoldDB" id="A0A238WTN0"/>